<gene>
    <name evidence="2" type="ORF">POPTR_005G096000</name>
</gene>
<dbReference type="OMA" id="AFACEEK"/>
<dbReference type="SMR" id="A0A2K2AE93"/>
<organism evidence="2 3">
    <name type="scientific">Populus trichocarpa</name>
    <name type="common">Western balsam poplar</name>
    <name type="synonym">Populus balsamifera subsp. trichocarpa</name>
    <dbReference type="NCBI Taxonomy" id="3694"/>
    <lineage>
        <taxon>Eukaryota</taxon>
        <taxon>Viridiplantae</taxon>
        <taxon>Streptophyta</taxon>
        <taxon>Embryophyta</taxon>
        <taxon>Tracheophyta</taxon>
        <taxon>Spermatophyta</taxon>
        <taxon>Magnoliopsida</taxon>
        <taxon>eudicotyledons</taxon>
        <taxon>Gunneridae</taxon>
        <taxon>Pentapetalae</taxon>
        <taxon>rosids</taxon>
        <taxon>fabids</taxon>
        <taxon>Malpighiales</taxon>
        <taxon>Salicaceae</taxon>
        <taxon>Saliceae</taxon>
        <taxon>Populus</taxon>
    </lineage>
</organism>
<proteinExistence type="predicted"/>
<keyword evidence="1" id="KW-0812">Transmembrane</keyword>
<evidence type="ECO:0000313" key="3">
    <source>
        <dbReference type="Proteomes" id="UP000006729"/>
    </source>
</evidence>
<dbReference type="InParanoid" id="A0A2K2AE93"/>
<keyword evidence="3" id="KW-1185">Reference proteome</keyword>
<name>A0A2K2AE93_POPTR</name>
<keyword evidence="1" id="KW-1133">Transmembrane helix</keyword>
<accession>A0A2K2AE93</accession>
<evidence type="ECO:0000256" key="1">
    <source>
        <dbReference type="SAM" id="Phobius"/>
    </source>
</evidence>
<sequence length="90" mass="10409">MYYLTLVAYYIYFNSSKVFYFLSLLVLALFYMFVLKQSVGDTQKFAAWVCMQEARDLFCLQFEESSTISAARHHSNVSCYRVSVLSGLIA</sequence>
<dbReference type="AlphaFoldDB" id="A0A2K2AE93"/>
<keyword evidence="1" id="KW-0472">Membrane</keyword>
<dbReference type="Gramene" id="Potri.005G096000.1.v4.1">
    <property type="protein sequence ID" value="Potri.005G096000.1.v4.1"/>
    <property type="gene ID" value="Potri.005G096000.v4.1"/>
</dbReference>
<reference evidence="2 3" key="1">
    <citation type="journal article" date="2006" name="Science">
        <title>The genome of black cottonwood, Populus trichocarpa (Torr. &amp; Gray).</title>
        <authorList>
            <person name="Tuskan G.A."/>
            <person name="Difazio S."/>
            <person name="Jansson S."/>
            <person name="Bohlmann J."/>
            <person name="Grigoriev I."/>
            <person name="Hellsten U."/>
            <person name="Putnam N."/>
            <person name="Ralph S."/>
            <person name="Rombauts S."/>
            <person name="Salamov A."/>
            <person name="Schein J."/>
            <person name="Sterck L."/>
            <person name="Aerts A."/>
            <person name="Bhalerao R.R."/>
            <person name="Bhalerao R.P."/>
            <person name="Blaudez D."/>
            <person name="Boerjan W."/>
            <person name="Brun A."/>
            <person name="Brunner A."/>
            <person name="Busov V."/>
            <person name="Campbell M."/>
            <person name="Carlson J."/>
            <person name="Chalot M."/>
            <person name="Chapman J."/>
            <person name="Chen G.L."/>
            <person name="Cooper D."/>
            <person name="Coutinho P.M."/>
            <person name="Couturier J."/>
            <person name="Covert S."/>
            <person name="Cronk Q."/>
            <person name="Cunningham R."/>
            <person name="Davis J."/>
            <person name="Degroeve S."/>
            <person name="Dejardin A."/>
            <person name="Depamphilis C."/>
            <person name="Detter J."/>
            <person name="Dirks B."/>
            <person name="Dubchak I."/>
            <person name="Duplessis S."/>
            <person name="Ehlting J."/>
            <person name="Ellis B."/>
            <person name="Gendler K."/>
            <person name="Goodstein D."/>
            <person name="Gribskov M."/>
            <person name="Grimwood J."/>
            <person name="Groover A."/>
            <person name="Gunter L."/>
            <person name="Hamberger B."/>
            <person name="Heinze B."/>
            <person name="Helariutta Y."/>
            <person name="Henrissat B."/>
            <person name="Holligan D."/>
            <person name="Holt R."/>
            <person name="Huang W."/>
            <person name="Islam-Faridi N."/>
            <person name="Jones S."/>
            <person name="Jones-Rhoades M."/>
            <person name="Jorgensen R."/>
            <person name="Joshi C."/>
            <person name="Kangasjarvi J."/>
            <person name="Karlsson J."/>
            <person name="Kelleher C."/>
            <person name="Kirkpatrick R."/>
            <person name="Kirst M."/>
            <person name="Kohler A."/>
            <person name="Kalluri U."/>
            <person name="Larimer F."/>
            <person name="Leebens-Mack J."/>
            <person name="Leple J.C."/>
            <person name="Locascio P."/>
            <person name="Lou Y."/>
            <person name="Lucas S."/>
            <person name="Martin F."/>
            <person name="Montanini B."/>
            <person name="Napoli C."/>
            <person name="Nelson D.R."/>
            <person name="Nelson C."/>
            <person name="Nieminen K."/>
            <person name="Nilsson O."/>
            <person name="Pereda V."/>
            <person name="Peter G."/>
            <person name="Philippe R."/>
            <person name="Pilate G."/>
            <person name="Poliakov A."/>
            <person name="Razumovskaya J."/>
            <person name="Richardson P."/>
            <person name="Rinaldi C."/>
            <person name="Ritland K."/>
            <person name="Rouze P."/>
            <person name="Ryaboy D."/>
            <person name="Schmutz J."/>
            <person name="Schrader J."/>
            <person name="Segerman B."/>
            <person name="Shin H."/>
            <person name="Siddiqui A."/>
            <person name="Sterky F."/>
            <person name="Terry A."/>
            <person name="Tsai C.J."/>
            <person name="Uberbacher E."/>
            <person name="Unneberg P."/>
            <person name="Vahala J."/>
            <person name="Wall K."/>
            <person name="Wessler S."/>
            <person name="Yang G."/>
            <person name="Yin T."/>
            <person name="Douglas C."/>
            <person name="Marra M."/>
            <person name="Sandberg G."/>
            <person name="Van de Peer Y."/>
            <person name="Rokhsar D."/>
        </authorList>
    </citation>
    <scope>NUCLEOTIDE SEQUENCE [LARGE SCALE GENOMIC DNA]</scope>
    <source>
        <strain evidence="3">cv. Nisqually</strain>
    </source>
</reference>
<protein>
    <submittedName>
        <fullName evidence="2">Uncharacterized protein</fullName>
    </submittedName>
</protein>
<dbReference type="Proteomes" id="UP000006729">
    <property type="component" value="Chromosome 5"/>
</dbReference>
<evidence type="ECO:0000313" key="2">
    <source>
        <dbReference type="EMBL" id="PNT35846.1"/>
    </source>
</evidence>
<feature type="transmembrane region" description="Helical" evidence="1">
    <location>
        <begin position="18"/>
        <end position="35"/>
    </location>
</feature>
<dbReference type="EMBL" id="CM009294">
    <property type="protein sequence ID" value="PNT35846.1"/>
    <property type="molecule type" value="Genomic_DNA"/>
</dbReference>